<dbReference type="InterPro" id="IPR001547">
    <property type="entry name" value="Glyco_hydro_5"/>
</dbReference>
<keyword evidence="6 10" id="KW-0326">Glycosidase</keyword>
<feature type="signal peptide" evidence="11">
    <location>
        <begin position="1"/>
        <end position="17"/>
    </location>
</feature>
<dbReference type="PANTHER" id="PTHR31297">
    <property type="entry name" value="GLUCAN ENDO-1,6-BETA-GLUCOSIDASE B"/>
    <property type="match status" value="1"/>
</dbReference>
<keyword evidence="5 10" id="KW-0378">Hydrolase</keyword>
<dbReference type="PROSITE" id="PS00659">
    <property type="entry name" value="GLYCOSYL_HYDROL_F5"/>
    <property type="match status" value="1"/>
</dbReference>
<evidence type="ECO:0000256" key="6">
    <source>
        <dbReference type="ARBA" id="ARBA00023295"/>
    </source>
</evidence>
<comment type="similarity">
    <text evidence="2 10">Belongs to the glycosyl hydrolase 5 (cellulase A) family.</text>
</comment>
<dbReference type="AlphaFoldDB" id="A5DL30"/>
<dbReference type="InParanoid" id="A5DL30"/>
<evidence type="ECO:0000256" key="8">
    <source>
        <dbReference type="ARBA" id="ARBA00036824"/>
    </source>
</evidence>
<dbReference type="VEuPathDB" id="FungiDB:PGUG_03981"/>
<comment type="catalytic activity">
    <reaction evidence="8">
        <text>Successive hydrolysis of beta-D-glucose units from the non-reducing ends of (1-&gt;3)-beta-D-glucans, releasing alpha-glucose.</text>
        <dbReference type="EC" id="3.2.1.58"/>
    </reaction>
</comment>
<dbReference type="HOGENOM" id="CLU_004624_0_0_1"/>
<evidence type="ECO:0000256" key="7">
    <source>
        <dbReference type="ARBA" id="ARBA00023316"/>
    </source>
</evidence>
<evidence type="ECO:0000313" key="14">
    <source>
        <dbReference type="Proteomes" id="UP000001997"/>
    </source>
</evidence>
<protein>
    <recommendedName>
        <fullName evidence="9">glucan 1,3-beta-glucosidase</fullName>
        <ecNumber evidence="9">3.2.1.58</ecNumber>
    </recommendedName>
</protein>
<evidence type="ECO:0000256" key="5">
    <source>
        <dbReference type="ARBA" id="ARBA00022801"/>
    </source>
</evidence>
<keyword evidence="7" id="KW-0961">Cell wall biogenesis/degradation</keyword>
<reference evidence="13 14" key="1">
    <citation type="journal article" date="2009" name="Nature">
        <title>Evolution of pathogenicity and sexual reproduction in eight Candida genomes.</title>
        <authorList>
            <person name="Butler G."/>
            <person name="Rasmussen M.D."/>
            <person name="Lin M.F."/>
            <person name="Santos M.A."/>
            <person name="Sakthikumar S."/>
            <person name="Munro C.A."/>
            <person name="Rheinbay E."/>
            <person name="Grabherr M."/>
            <person name="Forche A."/>
            <person name="Reedy J.L."/>
            <person name="Agrafioti I."/>
            <person name="Arnaud M.B."/>
            <person name="Bates S."/>
            <person name="Brown A.J."/>
            <person name="Brunke S."/>
            <person name="Costanzo M.C."/>
            <person name="Fitzpatrick D.A."/>
            <person name="de Groot P.W."/>
            <person name="Harris D."/>
            <person name="Hoyer L.L."/>
            <person name="Hube B."/>
            <person name="Klis F.M."/>
            <person name="Kodira C."/>
            <person name="Lennard N."/>
            <person name="Logue M.E."/>
            <person name="Martin R."/>
            <person name="Neiman A.M."/>
            <person name="Nikolaou E."/>
            <person name="Quail M.A."/>
            <person name="Quinn J."/>
            <person name="Santos M.C."/>
            <person name="Schmitzberger F.F."/>
            <person name="Sherlock G."/>
            <person name="Shah P."/>
            <person name="Silverstein K.A."/>
            <person name="Skrzypek M.S."/>
            <person name="Soll D."/>
            <person name="Staggs R."/>
            <person name="Stansfield I."/>
            <person name="Stumpf M.P."/>
            <person name="Sudbery P.E."/>
            <person name="Srikantha T."/>
            <person name="Zeng Q."/>
            <person name="Berman J."/>
            <person name="Berriman M."/>
            <person name="Heitman J."/>
            <person name="Gow N.A."/>
            <person name="Lorenz M.C."/>
            <person name="Birren B.W."/>
            <person name="Kellis M."/>
            <person name="Cuomo C.A."/>
        </authorList>
    </citation>
    <scope>NUCLEOTIDE SEQUENCE [LARGE SCALE GENOMIC DNA]</scope>
    <source>
        <strain evidence="14">ATCC 6260 / CBS 566 / DSM 6381 / JCM 1539 / NBRC 10279 / NRRL Y-324</strain>
    </source>
</reference>
<feature type="chain" id="PRO_5002681088" description="glucan 1,3-beta-glucosidase" evidence="11">
    <location>
        <begin position="18"/>
        <end position="468"/>
    </location>
</feature>
<dbReference type="EMBL" id="CH408159">
    <property type="protein sequence ID" value="EDK39883.2"/>
    <property type="molecule type" value="Genomic_DNA"/>
</dbReference>
<dbReference type="Proteomes" id="UP000001997">
    <property type="component" value="Unassembled WGS sequence"/>
</dbReference>
<dbReference type="GO" id="GO:0009251">
    <property type="term" value="P:glucan catabolic process"/>
    <property type="evidence" value="ECO:0007669"/>
    <property type="project" value="TreeGrafter"/>
</dbReference>
<dbReference type="eggNOG" id="ENOG502QPYU">
    <property type="taxonomic scope" value="Eukaryota"/>
</dbReference>
<keyword evidence="3" id="KW-0964">Secreted</keyword>
<dbReference type="Pfam" id="PF00150">
    <property type="entry name" value="Cellulase"/>
    <property type="match status" value="1"/>
</dbReference>
<dbReference type="OMA" id="GYPGWFN"/>
<keyword evidence="14" id="KW-1185">Reference proteome</keyword>
<dbReference type="GeneID" id="5125628"/>
<proteinExistence type="inferred from homology"/>
<dbReference type="KEGG" id="pgu:PGUG_03981"/>
<dbReference type="InterPro" id="IPR018087">
    <property type="entry name" value="Glyco_hydro_5_CS"/>
</dbReference>
<dbReference type="InterPro" id="IPR017853">
    <property type="entry name" value="GH"/>
</dbReference>
<keyword evidence="4 11" id="KW-0732">Signal</keyword>
<evidence type="ECO:0000256" key="11">
    <source>
        <dbReference type="SAM" id="SignalP"/>
    </source>
</evidence>
<evidence type="ECO:0000313" key="13">
    <source>
        <dbReference type="EMBL" id="EDK39883.2"/>
    </source>
</evidence>
<dbReference type="SUPFAM" id="SSF51445">
    <property type="entry name" value="(Trans)glycosidases"/>
    <property type="match status" value="1"/>
</dbReference>
<dbReference type="PANTHER" id="PTHR31297:SF1">
    <property type="entry name" value="GLUCAN 1,3-BETA-GLUCOSIDASE I_II-RELATED"/>
    <property type="match status" value="1"/>
</dbReference>
<evidence type="ECO:0000259" key="12">
    <source>
        <dbReference type="Pfam" id="PF00150"/>
    </source>
</evidence>
<name>A5DL30_PICGU</name>
<dbReference type="GO" id="GO:0009986">
    <property type="term" value="C:cell surface"/>
    <property type="evidence" value="ECO:0007669"/>
    <property type="project" value="TreeGrafter"/>
</dbReference>
<evidence type="ECO:0000256" key="3">
    <source>
        <dbReference type="ARBA" id="ARBA00022525"/>
    </source>
</evidence>
<sequence>MLFTFLAAFQLLVSVHAFSYSLASKNSSDVTNSTNLNDTTGTYPHILRGVNLGGWLVLEPYITPSLFLEFNSTNGTEKDIPVDEYHYWKKLGKEEAEVRLRKHWDNFYTEKDFSDIKGAGLNMVRIPVGYWAFSTLKSDPYKSDIQQEYLDRAIEWAHKYGLKVWIDLHGVPQSQNGFDNSGLRSIGYPGWFNHTENIDLSKKVLHKIFSKYSGNFSAEYPGTIIGIELVNEPLSTKLSLKKLKSFYEDVVDDSKKVNRASHTLVIQDGFQKIGYWDEFMTSENILIDHHHYEVFSSSALNMSTADHLKSIQNWSADVKKELKHHRAIVGEWSAALTDCTPWLNGVGLGARYAGEKPYNNKKIGTCADINDWSKWSSQKKKNYRKFIEMQLDQYERNANGWIFWCYKTETSIEWDFSRLVDLKLMPQPLSDRKFIVNGQDPDAKKGESGDLAMNKWMLFILAVLMSII</sequence>
<dbReference type="Gene3D" id="3.20.20.80">
    <property type="entry name" value="Glycosidases"/>
    <property type="match status" value="1"/>
</dbReference>
<evidence type="ECO:0000256" key="2">
    <source>
        <dbReference type="ARBA" id="ARBA00005641"/>
    </source>
</evidence>
<evidence type="ECO:0000256" key="10">
    <source>
        <dbReference type="RuleBase" id="RU361153"/>
    </source>
</evidence>
<dbReference type="GO" id="GO:0071555">
    <property type="term" value="P:cell wall organization"/>
    <property type="evidence" value="ECO:0007669"/>
    <property type="project" value="UniProtKB-KW"/>
</dbReference>
<dbReference type="STRING" id="294746.A5DL30"/>
<dbReference type="InterPro" id="IPR050386">
    <property type="entry name" value="Glycosyl_hydrolase_5"/>
</dbReference>
<evidence type="ECO:0000256" key="9">
    <source>
        <dbReference type="ARBA" id="ARBA00038929"/>
    </source>
</evidence>
<dbReference type="GO" id="GO:0005576">
    <property type="term" value="C:extracellular region"/>
    <property type="evidence" value="ECO:0007669"/>
    <property type="project" value="UniProtKB-SubCell"/>
</dbReference>
<comment type="subcellular location">
    <subcellularLocation>
        <location evidence="1">Secreted</location>
    </subcellularLocation>
</comment>
<accession>A5DL30</accession>
<feature type="domain" description="Glycoside hydrolase family 5" evidence="12">
    <location>
        <begin position="100"/>
        <end position="335"/>
    </location>
</feature>
<dbReference type="RefSeq" id="XP_001483252.2">
    <property type="nucleotide sequence ID" value="XM_001483202.1"/>
</dbReference>
<evidence type="ECO:0000256" key="4">
    <source>
        <dbReference type="ARBA" id="ARBA00022729"/>
    </source>
</evidence>
<dbReference type="EC" id="3.2.1.58" evidence="9"/>
<dbReference type="OrthoDB" id="62120at2759"/>
<dbReference type="GO" id="GO:0004338">
    <property type="term" value="F:glucan exo-1,3-beta-glucosidase activity"/>
    <property type="evidence" value="ECO:0007669"/>
    <property type="project" value="UniProtKB-EC"/>
</dbReference>
<evidence type="ECO:0000256" key="1">
    <source>
        <dbReference type="ARBA" id="ARBA00004613"/>
    </source>
</evidence>
<organism evidence="13 14">
    <name type="scientific">Meyerozyma guilliermondii (strain ATCC 6260 / CBS 566 / DSM 6381 / JCM 1539 / NBRC 10279 / NRRL Y-324)</name>
    <name type="common">Yeast</name>
    <name type="synonym">Candida guilliermondii</name>
    <dbReference type="NCBI Taxonomy" id="294746"/>
    <lineage>
        <taxon>Eukaryota</taxon>
        <taxon>Fungi</taxon>
        <taxon>Dikarya</taxon>
        <taxon>Ascomycota</taxon>
        <taxon>Saccharomycotina</taxon>
        <taxon>Pichiomycetes</taxon>
        <taxon>Debaryomycetaceae</taxon>
        <taxon>Meyerozyma</taxon>
    </lineage>
</organism>
<gene>
    <name evidence="13" type="ORF">PGUG_03981</name>
</gene>